<comment type="similarity">
    <text evidence="1">Belongs to the methylamine corrinoid protein family.</text>
</comment>
<dbReference type="InterPro" id="IPR036594">
    <property type="entry name" value="Meth_synthase_dom"/>
</dbReference>
<keyword evidence="3" id="KW-0170">Cobalt</keyword>
<dbReference type="Pfam" id="PF02607">
    <property type="entry name" value="B12-binding_2"/>
    <property type="match status" value="1"/>
</dbReference>
<name>A0A0B7MKJ9_9FIRM</name>
<dbReference type="InterPro" id="IPR050554">
    <property type="entry name" value="Met_Synthase/Corrinoid"/>
</dbReference>
<dbReference type="EMBL" id="CDRZ01000061">
    <property type="protein sequence ID" value="CEO88182.1"/>
    <property type="molecule type" value="Genomic_DNA"/>
</dbReference>
<dbReference type="PROSITE" id="PS51332">
    <property type="entry name" value="B12_BINDING"/>
    <property type="match status" value="1"/>
</dbReference>
<organism evidence="6 7">
    <name type="scientific">Syntrophaceticus schinkii</name>
    <dbReference type="NCBI Taxonomy" id="499207"/>
    <lineage>
        <taxon>Bacteria</taxon>
        <taxon>Bacillati</taxon>
        <taxon>Bacillota</taxon>
        <taxon>Clostridia</taxon>
        <taxon>Thermoanaerobacterales</taxon>
        <taxon>Thermoanaerobacterales Family III. Incertae Sedis</taxon>
        <taxon>Syntrophaceticus</taxon>
    </lineage>
</organism>
<dbReference type="PANTHER" id="PTHR45833:SF1">
    <property type="entry name" value="METHIONINE SYNTHASE"/>
    <property type="match status" value="1"/>
</dbReference>
<dbReference type="SUPFAM" id="SSF47644">
    <property type="entry name" value="Methionine synthase domain"/>
    <property type="match status" value="1"/>
</dbReference>
<keyword evidence="2" id="KW-0479">Metal-binding</keyword>
<dbReference type="GO" id="GO:0008705">
    <property type="term" value="F:methionine synthase activity"/>
    <property type="evidence" value="ECO:0007669"/>
    <property type="project" value="TreeGrafter"/>
</dbReference>
<dbReference type="AlphaFoldDB" id="A0A0B7MKJ9"/>
<dbReference type="InterPro" id="IPR006158">
    <property type="entry name" value="Cobalamin-bd"/>
</dbReference>
<keyword evidence="7" id="KW-1185">Reference proteome</keyword>
<dbReference type="GO" id="GO:0050667">
    <property type="term" value="P:homocysteine metabolic process"/>
    <property type="evidence" value="ECO:0007669"/>
    <property type="project" value="TreeGrafter"/>
</dbReference>
<dbReference type="InterPro" id="IPR036724">
    <property type="entry name" value="Cobalamin-bd_sf"/>
</dbReference>
<evidence type="ECO:0000259" key="5">
    <source>
        <dbReference type="PROSITE" id="PS51337"/>
    </source>
</evidence>
<dbReference type="OrthoDB" id="9783599at2"/>
<evidence type="ECO:0000256" key="2">
    <source>
        <dbReference type="ARBA" id="ARBA00022723"/>
    </source>
</evidence>
<evidence type="ECO:0000313" key="7">
    <source>
        <dbReference type="Proteomes" id="UP000046155"/>
    </source>
</evidence>
<dbReference type="GO" id="GO:0005829">
    <property type="term" value="C:cytosol"/>
    <property type="evidence" value="ECO:0007669"/>
    <property type="project" value="TreeGrafter"/>
</dbReference>
<dbReference type="GO" id="GO:0031419">
    <property type="term" value="F:cobalamin binding"/>
    <property type="evidence" value="ECO:0007669"/>
    <property type="project" value="InterPro"/>
</dbReference>
<dbReference type="PROSITE" id="PS51337">
    <property type="entry name" value="B12_BINDING_NTER"/>
    <property type="match status" value="1"/>
</dbReference>
<dbReference type="RefSeq" id="WP_044664397.1">
    <property type="nucleotide sequence ID" value="NZ_CDRZ01000061.1"/>
</dbReference>
<dbReference type="Proteomes" id="UP000046155">
    <property type="component" value="Unassembled WGS sequence"/>
</dbReference>
<dbReference type="GO" id="GO:0046872">
    <property type="term" value="F:metal ion binding"/>
    <property type="evidence" value="ECO:0007669"/>
    <property type="project" value="UniProtKB-KW"/>
</dbReference>
<evidence type="ECO:0000259" key="4">
    <source>
        <dbReference type="PROSITE" id="PS51332"/>
    </source>
</evidence>
<feature type="domain" description="B12-binding" evidence="4">
    <location>
        <begin position="87"/>
        <end position="207"/>
    </location>
</feature>
<evidence type="ECO:0000313" key="6">
    <source>
        <dbReference type="EMBL" id="CEO88182.1"/>
    </source>
</evidence>
<protein>
    <submittedName>
        <fullName evidence="6">Trimethylamine corrinoid protein</fullName>
    </submittedName>
</protein>
<dbReference type="CDD" id="cd02070">
    <property type="entry name" value="corrinoid_protein_B12-BD"/>
    <property type="match status" value="1"/>
</dbReference>
<reference evidence="7" key="1">
    <citation type="submission" date="2015-01" db="EMBL/GenBank/DDBJ databases">
        <authorList>
            <person name="Manzoor Shahid"/>
            <person name="Zubair Saima"/>
        </authorList>
    </citation>
    <scope>NUCLEOTIDE SEQUENCE [LARGE SCALE GENOMIC DNA]</scope>
    <source>
        <strain evidence="7">Sp3</strain>
    </source>
</reference>
<feature type="domain" description="B12-binding N-terminal" evidence="5">
    <location>
        <begin position="1"/>
        <end position="87"/>
    </location>
</feature>
<sequence>MDVKEVYGAVLDLDVNQVLELVNNEISNGTDVLTILNDGLIAALDEVGKRFSEGQFFVPEMLMAAKAVQSAVDEMKPYLMKKDIPSKGTIVIGTVAGDLHDIGKNLVSLMLEGAGYKVIDLGINVDTETFITSIRENKADIVALSALLTTTMPAMEKTVKAIRKDGLNVKIMVGGAPVTAEFARKIGADGYSKDAPGAGATKLGRDT</sequence>
<dbReference type="Gene3D" id="1.10.1240.10">
    <property type="entry name" value="Methionine synthase domain"/>
    <property type="match status" value="1"/>
</dbReference>
<dbReference type="PANTHER" id="PTHR45833">
    <property type="entry name" value="METHIONINE SYNTHASE"/>
    <property type="match status" value="1"/>
</dbReference>
<dbReference type="FunFam" id="3.40.50.280:FF:000003">
    <property type="entry name" value="Dimethylamine methyltransferase corrinoid protein"/>
    <property type="match status" value="1"/>
</dbReference>
<accession>A0A0B7MKJ9</accession>
<dbReference type="Gene3D" id="3.40.50.280">
    <property type="entry name" value="Cobalamin-binding domain"/>
    <property type="match status" value="1"/>
</dbReference>
<evidence type="ECO:0000256" key="3">
    <source>
        <dbReference type="ARBA" id="ARBA00023285"/>
    </source>
</evidence>
<proteinExistence type="inferred from homology"/>
<dbReference type="SUPFAM" id="SSF52242">
    <property type="entry name" value="Cobalamin (vitamin B12)-binding domain"/>
    <property type="match status" value="1"/>
</dbReference>
<gene>
    <name evidence="6" type="primary">mttC</name>
    <name evidence="6" type="ORF">SSCH_1530010</name>
</gene>
<dbReference type="GO" id="GO:0046653">
    <property type="term" value="P:tetrahydrofolate metabolic process"/>
    <property type="evidence" value="ECO:0007669"/>
    <property type="project" value="TreeGrafter"/>
</dbReference>
<dbReference type="Pfam" id="PF02310">
    <property type="entry name" value="B12-binding"/>
    <property type="match status" value="1"/>
</dbReference>
<dbReference type="SMART" id="SM01018">
    <property type="entry name" value="B12-binding_2"/>
    <property type="match status" value="1"/>
</dbReference>
<evidence type="ECO:0000256" key="1">
    <source>
        <dbReference type="ARBA" id="ARBA00010854"/>
    </source>
</evidence>
<dbReference type="InterPro" id="IPR003759">
    <property type="entry name" value="Cbl-bd_cap"/>
</dbReference>